<organism evidence="1 2">
    <name type="scientific">Aphis craccivora</name>
    <name type="common">Cowpea aphid</name>
    <dbReference type="NCBI Taxonomy" id="307492"/>
    <lineage>
        <taxon>Eukaryota</taxon>
        <taxon>Metazoa</taxon>
        <taxon>Ecdysozoa</taxon>
        <taxon>Arthropoda</taxon>
        <taxon>Hexapoda</taxon>
        <taxon>Insecta</taxon>
        <taxon>Pterygota</taxon>
        <taxon>Neoptera</taxon>
        <taxon>Paraneoptera</taxon>
        <taxon>Hemiptera</taxon>
        <taxon>Sternorrhyncha</taxon>
        <taxon>Aphidomorpha</taxon>
        <taxon>Aphidoidea</taxon>
        <taxon>Aphididae</taxon>
        <taxon>Aphidini</taxon>
        <taxon>Aphis</taxon>
        <taxon>Aphis</taxon>
    </lineage>
</organism>
<gene>
    <name evidence="1" type="ORF">FWK35_00029846</name>
</gene>
<comment type="caution">
    <text evidence="1">The sequence shown here is derived from an EMBL/GenBank/DDBJ whole genome shotgun (WGS) entry which is preliminary data.</text>
</comment>
<dbReference type="EMBL" id="VUJU01006698">
    <property type="protein sequence ID" value="KAF0747835.1"/>
    <property type="molecule type" value="Genomic_DNA"/>
</dbReference>
<sequence length="46" mass="5355">MTLLLIPNTKAEKRYQRAHIGTSNVVERMFGVWKRRFPVLAVGLRT</sequence>
<evidence type="ECO:0000313" key="1">
    <source>
        <dbReference type="EMBL" id="KAF0747835.1"/>
    </source>
</evidence>
<dbReference type="OrthoDB" id="6512700at2759"/>
<protein>
    <submittedName>
        <fullName evidence="1">Putative nuclease HARBI1</fullName>
    </submittedName>
</protein>
<reference evidence="1 2" key="1">
    <citation type="submission" date="2019-08" db="EMBL/GenBank/DDBJ databases">
        <title>Whole genome of Aphis craccivora.</title>
        <authorList>
            <person name="Voronova N.V."/>
            <person name="Shulinski R.S."/>
            <person name="Bandarenka Y.V."/>
            <person name="Zhorov D.G."/>
            <person name="Warner D."/>
        </authorList>
    </citation>
    <scope>NUCLEOTIDE SEQUENCE [LARGE SCALE GENOMIC DNA]</scope>
    <source>
        <strain evidence="1">180601</strain>
        <tissue evidence="1">Whole Body</tissue>
    </source>
</reference>
<dbReference type="AlphaFoldDB" id="A0A6G0Y220"/>
<proteinExistence type="predicted"/>
<name>A0A6G0Y220_APHCR</name>
<dbReference type="Proteomes" id="UP000478052">
    <property type="component" value="Unassembled WGS sequence"/>
</dbReference>
<keyword evidence="2" id="KW-1185">Reference proteome</keyword>
<accession>A0A6G0Y220</accession>
<evidence type="ECO:0000313" key="2">
    <source>
        <dbReference type="Proteomes" id="UP000478052"/>
    </source>
</evidence>